<name>A0A1G9H7A0_9ACTN</name>
<protein>
    <submittedName>
        <fullName evidence="2">Cellobiose transport system substrate-binding protein</fullName>
    </submittedName>
</protein>
<dbReference type="AlphaFoldDB" id="A0A1G9H7A0"/>
<keyword evidence="1" id="KW-0732">Signal</keyword>
<sequence>MQILKARHGKVALAAAAAGALALSTAACGGDGDPEEAGTNADGQIVLTVSIFGNFGYTQAGLEAEYEAANPDIDVVIEGDGVNFDTEYRPNLETALETGSGAGDVIGIDEQASPQLFNNSEHWYDLTADYSDREADYTANTWGLGHTPDDKLVGFGTDIGGMAMCYRSDLFAEAGLPTDRNELAAQWATWDGFKTVAQTFVDSGVDAAFLDGPTQLQNMLLSQLAGQGDGQMYVDDEGGLTLDSAAATESVATVLELQEIGAIGNFASWSEEWNAGMVEGGYAVMPCPAWMAGGVIQPTSGEENAGKWDMAPAPGVAGNWGGSFLAVPAQSAHPEEAAALAAWLTAPEQQVKVFEAVGNFPSSPTAQADPKVAGYTSDYFSGAPIGEIIGASIQSFEPLEYSYYHPPVKGAVEGVLNGVADGTFTADQAAEEIQKAAEEAVELAGSGL</sequence>
<dbReference type="Gene3D" id="3.40.190.10">
    <property type="entry name" value="Periplasmic binding protein-like II"/>
    <property type="match status" value="1"/>
</dbReference>
<proteinExistence type="predicted"/>
<reference evidence="3" key="1">
    <citation type="submission" date="2016-10" db="EMBL/GenBank/DDBJ databases">
        <authorList>
            <person name="Varghese N."/>
            <person name="Submissions S."/>
        </authorList>
    </citation>
    <scope>NUCLEOTIDE SEQUENCE [LARGE SCALE GENOMIC DNA]</scope>
    <source>
        <strain evidence="3">CGMCC 4.3147</strain>
    </source>
</reference>
<dbReference type="PANTHER" id="PTHR43649:SF32">
    <property type="entry name" value="SUGAR BINDING SECRETED PROTEIN"/>
    <property type="match status" value="1"/>
</dbReference>
<dbReference type="Proteomes" id="UP000198662">
    <property type="component" value="Unassembled WGS sequence"/>
</dbReference>
<gene>
    <name evidence="2" type="ORF">SAMN05216298_2668</name>
</gene>
<dbReference type="OrthoDB" id="3226017at2"/>
<dbReference type="EMBL" id="FNGF01000003">
    <property type="protein sequence ID" value="SDL08840.1"/>
    <property type="molecule type" value="Genomic_DNA"/>
</dbReference>
<dbReference type="RefSeq" id="WP_091049282.1">
    <property type="nucleotide sequence ID" value="NZ_FNGF01000003.1"/>
</dbReference>
<accession>A0A1G9H7A0</accession>
<dbReference type="PROSITE" id="PS51257">
    <property type="entry name" value="PROKAR_LIPOPROTEIN"/>
    <property type="match status" value="1"/>
</dbReference>
<keyword evidence="3" id="KW-1185">Reference proteome</keyword>
<dbReference type="PANTHER" id="PTHR43649">
    <property type="entry name" value="ARABINOSE-BINDING PROTEIN-RELATED"/>
    <property type="match status" value="1"/>
</dbReference>
<dbReference type="Pfam" id="PF13416">
    <property type="entry name" value="SBP_bac_8"/>
    <property type="match status" value="1"/>
</dbReference>
<evidence type="ECO:0000313" key="3">
    <source>
        <dbReference type="Proteomes" id="UP000198662"/>
    </source>
</evidence>
<evidence type="ECO:0000313" key="2">
    <source>
        <dbReference type="EMBL" id="SDL08840.1"/>
    </source>
</evidence>
<dbReference type="InterPro" id="IPR050490">
    <property type="entry name" value="Bact_solute-bd_prot1"/>
</dbReference>
<dbReference type="STRING" id="380244.SAMN05216298_2668"/>
<feature type="chain" id="PRO_5039383978" evidence="1">
    <location>
        <begin position="30"/>
        <end position="448"/>
    </location>
</feature>
<evidence type="ECO:0000256" key="1">
    <source>
        <dbReference type="SAM" id="SignalP"/>
    </source>
</evidence>
<feature type="signal peptide" evidence="1">
    <location>
        <begin position="1"/>
        <end position="29"/>
    </location>
</feature>
<dbReference type="SUPFAM" id="SSF53850">
    <property type="entry name" value="Periplasmic binding protein-like II"/>
    <property type="match status" value="1"/>
</dbReference>
<organism evidence="2 3">
    <name type="scientific">Glycomyces sambucus</name>
    <dbReference type="NCBI Taxonomy" id="380244"/>
    <lineage>
        <taxon>Bacteria</taxon>
        <taxon>Bacillati</taxon>
        <taxon>Actinomycetota</taxon>
        <taxon>Actinomycetes</taxon>
        <taxon>Glycomycetales</taxon>
        <taxon>Glycomycetaceae</taxon>
        <taxon>Glycomyces</taxon>
    </lineage>
</organism>
<dbReference type="InterPro" id="IPR006059">
    <property type="entry name" value="SBP"/>
</dbReference>